<dbReference type="InterPro" id="IPR018310">
    <property type="entry name" value="Put_endonuclease_Z1-dom"/>
</dbReference>
<name>A0A415MBK5_9FIRM</name>
<feature type="domain" description="PLD phosphodiesterase" evidence="1">
    <location>
        <begin position="259"/>
        <end position="288"/>
    </location>
</feature>
<protein>
    <submittedName>
        <fullName evidence="2">Endonuclease</fullName>
    </submittedName>
</protein>
<evidence type="ECO:0000313" key="2">
    <source>
        <dbReference type="EMBL" id="RHL68598.1"/>
    </source>
</evidence>
<evidence type="ECO:0000313" key="3">
    <source>
        <dbReference type="Proteomes" id="UP000285201"/>
    </source>
</evidence>
<dbReference type="RefSeq" id="WP_118370712.1">
    <property type="nucleotide sequence ID" value="NZ_QROY01000005.1"/>
</dbReference>
<dbReference type="SUPFAM" id="SSF52540">
    <property type="entry name" value="P-loop containing nucleoside triphosphate hydrolases"/>
    <property type="match status" value="1"/>
</dbReference>
<dbReference type="Pfam" id="PF10593">
    <property type="entry name" value="Z1"/>
    <property type="match status" value="1"/>
</dbReference>
<dbReference type="InterPro" id="IPR001736">
    <property type="entry name" value="PLipase_D/transphosphatidylase"/>
</dbReference>
<dbReference type="PROSITE" id="PS50035">
    <property type="entry name" value="PLD"/>
    <property type="match status" value="1"/>
</dbReference>
<comment type="caution">
    <text evidence="2">The sequence shown here is derived from an EMBL/GenBank/DDBJ whole genome shotgun (WGS) entry which is preliminary data.</text>
</comment>
<dbReference type="EMBL" id="QROY01000005">
    <property type="protein sequence ID" value="RHL68598.1"/>
    <property type="molecule type" value="Genomic_DNA"/>
</dbReference>
<evidence type="ECO:0000259" key="1">
    <source>
        <dbReference type="PROSITE" id="PS50035"/>
    </source>
</evidence>
<accession>A0A415MBK5</accession>
<sequence>MTNFGLPEYDKQREWIRNARMQNMGWNEIIYAGRKDKDGLDEFLTQQEMLNFWKIMSCEEWQKLVVLQKEAEEQTQTLDYLSGQAMIMDDGEDNDVTIPIDPQSAWQLYRKRLLSGGFKKEVVDEMERTTLKLLKRLSGDTTQIKPVKGLVIGNVQSGKTANMAALMAMAADWGWNMFIVLSGTIENLRQQTQNRLLGDLNCQGNLTWNGLEHLSKKPMLGQRTQDLHFDKTSKQRYFTVCLKNPGRLRGLIQWLQSDANKQKQMKILVIDDEADQAGINTANINNSTIRTINRLIRDLVNGKNEKSQEISNKYMAMNYIGYTATPYANILNEAGEDSLYPRNFISTLSVSKEYFGPQQIFGYEGGEHDFDGLDIVRIIKDEDLEEIKKIHEEGALYIPLALQNAICWFMCGVSCMRIWGYKKPISMLIHTSQKTDHHSNIATAVRNWIVNKDPDELINKCEKLWNEETKQFSFEKFREQYPNYDRKDEEINKYPSFEDIRKELVILLSKELTNIPLDEDDEFTYHQGIHMCIDNCKNNGINDEGMHVRLAYPASDNMPVPAPAFIVIGGATLSRGLTIEGLISTFFLRSVSQADTLMQMGRWFGYRKGYELLPRVWITSKTNNQFKFLAALDQELRDEIHEMDTLGKSPSNYGPRVKNTPKVSFIRITAKNRMQSAQPTDMDYSGSFNQTYLFDNDIDILKNNMISTENFIRSLGKPEKQKICNKHAENDIIWRNVNFDLIKKYLLEYKFNQRLGVFNDINSVITWIEKITKQNKLKKWNVVLAGKANNTDLIWNSPVGPVNKIRRTRKIQKNETDTVINIGVLSDPRDIIADVDLDGQPQEIVKKVNDFKSVYAKEIRSLAGLDATPQLLIYIVDKDSKVSRPSETRADLNAVEDIVGICLNIPGGRRGTDYTATVSIHMKNDLFNDEGDLEGTNED</sequence>
<keyword evidence="2" id="KW-0540">Nuclease</keyword>
<dbReference type="Proteomes" id="UP000285201">
    <property type="component" value="Unassembled WGS sequence"/>
</dbReference>
<dbReference type="GO" id="GO:0004519">
    <property type="term" value="F:endonuclease activity"/>
    <property type="evidence" value="ECO:0007669"/>
    <property type="project" value="UniProtKB-KW"/>
</dbReference>
<proteinExistence type="predicted"/>
<gene>
    <name evidence="2" type="ORF">DW007_07215</name>
</gene>
<reference evidence="2 3" key="1">
    <citation type="submission" date="2018-08" db="EMBL/GenBank/DDBJ databases">
        <title>A genome reference for cultivated species of the human gut microbiota.</title>
        <authorList>
            <person name="Zou Y."/>
            <person name="Xue W."/>
            <person name="Luo G."/>
        </authorList>
    </citation>
    <scope>NUCLEOTIDE SEQUENCE [LARGE SCALE GENOMIC DNA]</scope>
    <source>
        <strain evidence="2 3">AF36-7BH</strain>
    </source>
</reference>
<dbReference type="GO" id="GO:0006793">
    <property type="term" value="P:phosphorus metabolic process"/>
    <property type="evidence" value="ECO:0007669"/>
    <property type="project" value="UniProtKB-ARBA"/>
</dbReference>
<keyword evidence="2" id="KW-0378">Hydrolase</keyword>
<organism evidence="2 3">
    <name type="scientific">Lachnospira eligens</name>
    <dbReference type="NCBI Taxonomy" id="39485"/>
    <lineage>
        <taxon>Bacteria</taxon>
        <taxon>Bacillati</taxon>
        <taxon>Bacillota</taxon>
        <taxon>Clostridia</taxon>
        <taxon>Lachnospirales</taxon>
        <taxon>Lachnospiraceae</taxon>
        <taxon>Lachnospira</taxon>
    </lineage>
</organism>
<keyword evidence="2" id="KW-0255">Endonuclease</keyword>
<dbReference type="AlphaFoldDB" id="A0A415MBK5"/>
<dbReference type="InterPro" id="IPR027417">
    <property type="entry name" value="P-loop_NTPase"/>
</dbReference>